<name>A0A830EH20_9CREN</name>
<dbReference type="Proteomes" id="UP001060771">
    <property type="component" value="Chromosome"/>
</dbReference>
<dbReference type="EMBL" id="BMNM01000008">
    <property type="protein sequence ID" value="GGI82132.1"/>
    <property type="molecule type" value="Genomic_DNA"/>
</dbReference>
<evidence type="ECO:0000313" key="2">
    <source>
        <dbReference type="EMBL" id="GGI82132.1"/>
    </source>
</evidence>
<dbReference type="Pfam" id="PF05317">
    <property type="entry name" value="Thermopsin"/>
    <property type="match status" value="1"/>
</dbReference>
<dbReference type="AlphaFoldDB" id="A0A830EH20"/>
<dbReference type="OrthoDB" id="26818at2157"/>
<reference evidence="4" key="3">
    <citation type="submission" date="2022-09" db="EMBL/GenBank/DDBJ databases">
        <title>Complete genome sequence of Vulcanisaeta souniana.</title>
        <authorList>
            <person name="Kato S."/>
            <person name="Itoh T."/>
            <person name="Ohkuma M."/>
        </authorList>
    </citation>
    <scope>NUCLEOTIDE SEQUENCE [LARGE SCALE GENOMIC DNA]</scope>
    <source>
        <strain evidence="4">JCM 11219</strain>
    </source>
</reference>
<dbReference type="GeneID" id="76207421"/>
<dbReference type="EMBL" id="AP026830">
    <property type="protein sequence ID" value="BDR92786.1"/>
    <property type="molecule type" value="Genomic_DNA"/>
</dbReference>
<accession>A0A830EH20</accession>
<dbReference type="RefSeq" id="WP_188603688.1">
    <property type="nucleotide sequence ID" value="NZ_AP026830.1"/>
</dbReference>
<proteinExistence type="predicted"/>
<evidence type="ECO:0008006" key="5">
    <source>
        <dbReference type="Google" id="ProtNLM"/>
    </source>
</evidence>
<gene>
    <name evidence="2" type="ORF">GCM10007112_18600</name>
    <name evidence="1" type="ORF">Vsou_18790</name>
</gene>
<evidence type="ECO:0000313" key="4">
    <source>
        <dbReference type="Proteomes" id="UP001060771"/>
    </source>
</evidence>
<dbReference type="InterPro" id="IPR007981">
    <property type="entry name" value="Peptidase_A5"/>
</dbReference>
<reference evidence="2" key="1">
    <citation type="journal article" date="2014" name="Int. J. Syst. Evol. Microbiol.">
        <title>Complete genome sequence of Corynebacterium casei LMG S-19264T (=DSM 44701T), isolated from a smear-ripened cheese.</title>
        <authorList>
            <consortium name="US DOE Joint Genome Institute (JGI-PGF)"/>
            <person name="Walter F."/>
            <person name="Albersmeier A."/>
            <person name="Kalinowski J."/>
            <person name="Ruckert C."/>
        </authorList>
    </citation>
    <scope>NUCLEOTIDE SEQUENCE</scope>
    <source>
        <strain evidence="2">JCM 11219</strain>
    </source>
</reference>
<sequence length="394" mass="42382">MRLRDLVLALVIALMVFVVLTNPAINELVTTGIEGIINYVFSNATGVPTLITTAISGPCSFQGLVNINLTGGESLFIEVMNGSYVYLLTNSQLRGWGGGPEAPGNYTWSSVVPGIYVVNPGPGNYSLLVCGNTGITYRVLNYTAMGVAAYYGPNYGNITTNAVLGVFNITNAYVENSTGLTAQGFSLQLNAYVVVKYGSNYSIHWVQDALVVVGGQYWFQGEMDVTNYIGSSKNLIYEGGECMLGCLETPMSGLLVITVNSTDYGVVINFGYALLQLGNETFSPRIIWFTHGLIPIPNATAYIITSPVRGPYDWPMDTEFVIGGPGNGGGVTFRDLNAYLSLYYWNGTSWAPYPITYTFGISTGEYAVNVHALPIGPASVELTTGGNNYQQLNN</sequence>
<evidence type="ECO:0000313" key="1">
    <source>
        <dbReference type="EMBL" id="BDR92786.1"/>
    </source>
</evidence>
<reference evidence="1" key="4">
    <citation type="journal article" date="2023" name="Microbiol. Resour. Announc.">
        <title>Complete Genome Sequence of Vulcanisaeta souniana Strain IC-059, a Hyperthermophilic Archaeon Isolated from Hot Spring Water in Japan.</title>
        <authorList>
            <person name="Kato S."/>
            <person name="Itoh T."/>
            <person name="Wu L."/>
            <person name="Ma J."/>
            <person name="Ohkuma M."/>
        </authorList>
    </citation>
    <scope>NUCLEOTIDE SEQUENCE</scope>
    <source>
        <strain evidence="1">JCM 11219</strain>
    </source>
</reference>
<protein>
    <recommendedName>
        <fullName evidence="5">Thermopsin</fullName>
    </recommendedName>
</protein>
<evidence type="ECO:0000313" key="3">
    <source>
        <dbReference type="Proteomes" id="UP000657075"/>
    </source>
</evidence>
<dbReference type="Proteomes" id="UP000657075">
    <property type="component" value="Unassembled WGS sequence"/>
</dbReference>
<reference evidence="2" key="2">
    <citation type="submission" date="2020-09" db="EMBL/GenBank/DDBJ databases">
        <authorList>
            <person name="Sun Q."/>
            <person name="Ohkuma M."/>
        </authorList>
    </citation>
    <scope>NUCLEOTIDE SEQUENCE</scope>
    <source>
        <strain evidence="2">JCM 11219</strain>
    </source>
</reference>
<keyword evidence="4" id="KW-1185">Reference proteome</keyword>
<organism evidence="2 3">
    <name type="scientific">Vulcanisaeta souniana JCM 11219</name>
    <dbReference type="NCBI Taxonomy" id="1293586"/>
    <lineage>
        <taxon>Archaea</taxon>
        <taxon>Thermoproteota</taxon>
        <taxon>Thermoprotei</taxon>
        <taxon>Thermoproteales</taxon>
        <taxon>Thermoproteaceae</taxon>
        <taxon>Vulcanisaeta</taxon>
    </lineage>
</organism>